<organism evidence="4 5">
    <name type="scientific">Hymenobacter telluris</name>
    <dbReference type="NCBI Taxonomy" id="2816474"/>
    <lineage>
        <taxon>Bacteria</taxon>
        <taxon>Pseudomonadati</taxon>
        <taxon>Bacteroidota</taxon>
        <taxon>Cytophagia</taxon>
        <taxon>Cytophagales</taxon>
        <taxon>Hymenobacteraceae</taxon>
        <taxon>Hymenobacter</taxon>
    </lineage>
</organism>
<dbReference type="Proteomes" id="UP000664144">
    <property type="component" value="Unassembled WGS sequence"/>
</dbReference>
<reference evidence="4" key="1">
    <citation type="submission" date="2021-03" db="EMBL/GenBank/DDBJ databases">
        <authorList>
            <person name="Kim M.K."/>
        </authorList>
    </citation>
    <scope>NUCLEOTIDE SEQUENCE</scope>
    <source>
        <strain evidence="4">BT186</strain>
    </source>
</reference>
<protein>
    <submittedName>
        <fullName evidence="4">OmpH family outer membrane protein</fullName>
    </submittedName>
</protein>
<dbReference type="Pfam" id="PF03938">
    <property type="entry name" value="OmpH"/>
    <property type="match status" value="1"/>
</dbReference>
<dbReference type="Gene3D" id="3.30.910.20">
    <property type="entry name" value="Skp domain"/>
    <property type="match status" value="1"/>
</dbReference>
<dbReference type="PANTHER" id="PTHR35089:SF1">
    <property type="entry name" value="CHAPERONE PROTEIN SKP"/>
    <property type="match status" value="1"/>
</dbReference>
<evidence type="ECO:0000256" key="2">
    <source>
        <dbReference type="ARBA" id="ARBA00022729"/>
    </source>
</evidence>
<dbReference type="GO" id="GO:0051082">
    <property type="term" value="F:unfolded protein binding"/>
    <property type="evidence" value="ECO:0007669"/>
    <property type="project" value="InterPro"/>
</dbReference>
<sequence length="175" mass="19925">MVVTRQSLFNTVFAIGLFFIGIIQFMASPPKLAYVENSKVLESYKVMQDARVKYKQEAESWQANLDTLQHTVQQELDVYNRTRASLPATERRAREEQLAQRQQQYFTYKKAVTDKAAAEEARLTQEVISKADAFMRQYGEAHGYDIVFAATEAGTVVYGKEGVNITQEVIQALNK</sequence>
<dbReference type="AlphaFoldDB" id="A0A939F0C6"/>
<keyword evidence="3" id="KW-0812">Transmembrane</keyword>
<dbReference type="InterPro" id="IPR005632">
    <property type="entry name" value="Chaperone_Skp"/>
</dbReference>
<accession>A0A939F0C6</accession>
<dbReference type="SMART" id="SM00935">
    <property type="entry name" value="OmpH"/>
    <property type="match status" value="1"/>
</dbReference>
<evidence type="ECO:0000256" key="1">
    <source>
        <dbReference type="ARBA" id="ARBA00009091"/>
    </source>
</evidence>
<dbReference type="GO" id="GO:0050821">
    <property type="term" value="P:protein stabilization"/>
    <property type="evidence" value="ECO:0007669"/>
    <property type="project" value="TreeGrafter"/>
</dbReference>
<comment type="caution">
    <text evidence="4">The sequence shown here is derived from an EMBL/GenBank/DDBJ whole genome shotgun (WGS) entry which is preliminary data.</text>
</comment>
<dbReference type="GO" id="GO:0005829">
    <property type="term" value="C:cytosol"/>
    <property type="evidence" value="ECO:0007669"/>
    <property type="project" value="TreeGrafter"/>
</dbReference>
<keyword evidence="2" id="KW-0732">Signal</keyword>
<feature type="transmembrane region" description="Helical" evidence="3">
    <location>
        <begin position="7"/>
        <end position="27"/>
    </location>
</feature>
<gene>
    <name evidence="4" type="ORF">J0X19_22815</name>
</gene>
<evidence type="ECO:0000256" key="3">
    <source>
        <dbReference type="SAM" id="Phobius"/>
    </source>
</evidence>
<keyword evidence="5" id="KW-1185">Reference proteome</keyword>
<evidence type="ECO:0000313" key="5">
    <source>
        <dbReference type="Proteomes" id="UP000664144"/>
    </source>
</evidence>
<comment type="similarity">
    <text evidence="1">Belongs to the Skp family.</text>
</comment>
<proteinExistence type="inferred from homology"/>
<keyword evidence="3" id="KW-0472">Membrane</keyword>
<dbReference type="InterPro" id="IPR024930">
    <property type="entry name" value="Skp_dom_sf"/>
</dbReference>
<dbReference type="RefSeq" id="WP_206986722.1">
    <property type="nucleotide sequence ID" value="NZ_JAFLQZ010000024.1"/>
</dbReference>
<name>A0A939F0C6_9BACT</name>
<keyword evidence="3" id="KW-1133">Transmembrane helix</keyword>
<evidence type="ECO:0000313" key="4">
    <source>
        <dbReference type="EMBL" id="MBO0360810.1"/>
    </source>
</evidence>
<dbReference type="SUPFAM" id="SSF111384">
    <property type="entry name" value="OmpH-like"/>
    <property type="match status" value="1"/>
</dbReference>
<dbReference type="EMBL" id="JAFLQZ010000024">
    <property type="protein sequence ID" value="MBO0360810.1"/>
    <property type="molecule type" value="Genomic_DNA"/>
</dbReference>
<dbReference type="PANTHER" id="PTHR35089">
    <property type="entry name" value="CHAPERONE PROTEIN SKP"/>
    <property type="match status" value="1"/>
</dbReference>